<proteinExistence type="predicted"/>
<dbReference type="PROSITE" id="PS51900">
    <property type="entry name" value="CB"/>
    <property type="match status" value="1"/>
</dbReference>
<reference evidence="5" key="1">
    <citation type="journal article" date="2015" name="MBio">
        <title>Genome-Resolved Metagenomic Analysis Reveals Roles for Candidate Phyla and Other Microbial Community Members in Biogeochemical Transformations in Oil Reservoirs.</title>
        <authorList>
            <person name="Hu P."/>
            <person name="Tom L."/>
            <person name="Singh A."/>
            <person name="Thomas B.C."/>
            <person name="Baker B.J."/>
            <person name="Piceno Y.M."/>
            <person name="Andersen G.L."/>
            <person name="Banfield J.F."/>
        </authorList>
    </citation>
    <scope>NUCLEOTIDE SEQUENCE [LARGE SCALE GENOMIC DNA]</scope>
</reference>
<dbReference type="AlphaFoldDB" id="A0A101DBB0"/>
<evidence type="ECO:0000256" key="2">
    <source>
        <dbReference type="PROSITE-ProRule" id="PRU01248"/>
    </source>
</evidence>
<protein>
    <submittedName>
        <fullName evidence="4">Integrase family protein</fullName>
    </submittedName>
</protein>
<feature type="domain" description="Core-binding (CB)" evidence="3">
    <location>
        <begin position="22"/>
        <end position="107"/>
    </location>
</feature>
<gene>
    <name evidence="4" type="ORF">XD40_2415</name>
</gene>
<comment type="caution">
    <text evidence="4">The sequence shown here is derived from an EMBL/GenBank/DDBJ whole genome shotgun (WGS) entry which is preliminary data.</text>
</comment>
<evidence type="ECO:0000256" key="1">
    <source>
        <dbReference type="ARBA" id="ARBA00023125"/>
    </source>
</evidence>
<feature type="non-terminal residue" evidence="4">
    <location>
        <position position="175"/>
    </location>
</feature>
<dbReference type="InterPro" id="IPR011010">
    <property type="entry name" value="DNA_brk_join_enz"/>
</dbReference>
<dbReference type="InterPro" id="IPR044068">
    <property type="entry name" value="CB"/>
</dbReference>
<evidence type="ECO:0000313" key="5">
    <source>
        <dbReference type="Proteomes" id="UP000054307"/>
    </source>
</evidence>
<name>A0A101DBB0_ARCFL</name>
<dbReference type="EMBL" id="LGEQ01000098">
    <property type="protein sequence ID" value="KUJ92395.1"/>
    <property type="molecule type" value="Genomic_DNA"/>
</dbReference>
<keyword evidence="1 2" id="KW-0238">DNA-binding</keyword>
<dbReference type="Proteomes" id="UP000054307">
    <property type="component" value="Unassembled WGS sequence"/>
</dbReference>
<dbReference type="SUPFAM" id="SSF56349">
    <property type="entry name" value="DNA breaking-rejoining enzymes"/>
    <property type="match status" value="1"/>
</dbReference>
<dbReference type="GO" id="GO:0015074">
    <property type="term" value="P:DNA integration"/>
    <property type="evidence" value="ECO:0007669"/>
    <property type="project" value="InterPro"/>
</dbReference>
<dbReference type="Gene3D" id="1.10.150.130">
    <property type="match status" value="1"/>
</dbReference>
<dbReference type="GO" id="GO:0003677">
    <property type="term" value="F:DNA binding"/>
    <property type="evidence" value="ECO:0007669"/>
    <property type="project" value="UniProtKB-UniRule"/>
</dbReference>
<dbReference type="Pfam" id="PF13495">
    <property type="entry name" value="Phage_int_SAM_4"/>
    <property type="match status" value="1"/>
</dbReference>
<sequence>MSFYTSERYLESQLRKIKDSHPENYQLIEDFVEDLLAEGISPKRVYTYIFWLRKIIETADTKLDNWGRREVRKVINRYQIECNKGNISENSLREVKKTLKKFFKWLGREDLVNWFSLGNVAPKISPQDLITTEEFEAMLRTCMNSRCSIPKLFHNPKPNSCEKTNEQKDQVDHQT</sequence>
<dbReference type="InterPro" id="IPR010998">
    <property type="entry name" value="Integrase_recombinase_N"/>
</dbReference>
<organism evidence="4 5">
    <name type="scientific">Archaeoglobus fulgidus</name>
    <dbReference type="NCBI Taxonomy" id="2234"/>
    <lineage>
        <taxon>Archaea</taxon>
        <taxon>Methanobacteriati</taxon>
        <taxon>Methanobacteriota</taxon>
        <taxon>Archaeoglobi</taxon>
        <taxon>Archaeoglobales</taxon>
        <taxon>Archaeoglobaceae</taxon>
        <taxon>Archaeoglobus</taxon>
    </lineage>
</organism>
<evidence type="ECO:0000259" key="3">
    <source>
        <dbReference type="PROSITE" id="PS51900"/>
    </source>
</evidence>
<accession>A0A101DBB0</accession>
<evidence type="ECO:0000313" key="4">
    <source>
        <dbReference type="EMBL" id="KUJ92395.1"/>
    </source>
</evidence>
<dbReference type="InterPro" id="IPR004107">
    <property type="entry name" value="Integrase_SAM-like_N"/>
</dbReference>